<feature type="compositionally biased region" description="Polar residues" evidence="1">
    <location>
        <begin position="161"/>
        <end position="174"/>
    </location>
</feature>
<dbReference type="GO" id="GO:0098703">
    <property type="term" value="P:calcium ion import across plasma membrane"/>
    <property type="evidence" value="ECO:0007669"/>
    <property type="project" value="InterPro"/>
</dbReference>
<dbReference type="PANTHER" id="PTHR39142:SF1">
    <property type="entry name" value="AEL197CP"/>
    <property type="match status" value="1"/>
</dbReference>
<reference evidence="3" key="1">
    <citation type="journal article" date="2023" name="Mol. Phylogenet. Evol.">
        <title>Genome-scale phylogeny and comparative genomics of the fungal order Sordariales.</title>
        <authorList>
            <person name="Hensen N."/>
            <person name="Bonometti L."/>
            <person name="Westerberg I."/>
            <person name="Brannstrom I.O."/>
            <person name="Guillou S."/>
            <person name="Cros-Aarteil S."/>
            <person name="Calhoun S."/>
            <person name="Haridas S."/>
            <person name="Kuo A."/>
            <person name="Mondo S."/>
            <person name="Pangilinan J."/>
            <person name="Riley R."/>
            <person name="LaButti K."/>
            <person name="Andreopoulos B."/>
            <person name="Lipzen A."/>
            <person name="Chen C."/>
            <person name="Yan M."/>
            <person name="Daum C."/>
            <person name="Ng V."/>
            <person name="Clum A."/>
            <person name="Steindorff A."/>
            <person name="Ohm R.A."/>
            <person name="Martin F."/>
            <person name="Silar P."/>
            <person name="Natvig D.O."/>
            <person name="Lalanne C."/>
            <person name="Gautier V."/>
            <person name="Ament-Velasquez S.L."/>
            <person name="Kruys A."/>
            <person name="Hutchinson M.I."/>
            <person name="Powell A.J."/>
            <person name="Barry K."/>
            <person name="Miller A.N."/>
            <person name="Grigoriev I.V."/>
            <person name="Debuchy R."/>
            <person name="Gladieux P."/>
            <person name="Hiltunen Thoren M."/>
            <person name="Johannesson H."/>
        </authorList>
    </citation>
    <scope>NUCLEOTIDE SEQUENCE</scope>
    <source>
        <strain evidence="3">CBS 359.72</strain>
    </source>
</reference>
<feature type="compositionally biased region" description="Basic and acidic residues" evidence="1">
    <location>
        <begin position="144"/>
        <end position="160"/>
    </location>
</feature>
<dbReference type="Pfam" id="PF12929">
    <property type="entry name" value="Mid1"/>
    <property type="match status" value="1"/>
</dbReference>
<comment type="caution">
    <text evidence="3">The sequence shown here is derived from an EMBL/GenBank/DDBJ whole genome shotgun (WGS) entry which is preliminary data.</text>
</comment>
<gene>
    <name evidence="3" type="ORF">C7999DRAFT_29200</name>
</gene>
<evidence type="ECO:0000313" key="4">
    <source>
        <dbReference type="Proteomes" id="UP001303647"/>
    </source>
</evidence>
<sequence>MHLSPLQSRLAASLAASCLLILLYLILFPPDFALAAELNEAPPVVTDDFDLSIDSAKLNPRDSVYEPEFSAFDKSITGRAPEGVTQLTNNEPMPMNVEPGSTQLFVFVPPSWSSGEENDRRHELRGEPNTSKADDAGAGAGTAEESKGRQENERNLEKRQGSQTVYISANTCQRPQPVEPSKTTKDPPQLTLFVSTTAANQAPGPLADEGSQEVIVFKEGAVMYSFDTDEEVYLGVYAPDVSESFSGPYNVRVAVSTDSYYYSYDDRDDADLIWVDSDSQGALLITHNLTESADPNVEAEVMKTQPYVLFAHNKKDRAINGLKYSYCGLYNYAQIAATKDERSTDLVRTGMTKRGPGNLPKQQFFFIGLNSSADYFGILARDGRAGGYLGKRQAASQRGTRVFKATSFSTKSDHGNCALVIDLAFCDQIAYSVPSNPNFGNSTKLADFYDNYARSAYANFEKSLAQVACDAPSSQRYSLARNCTDCAAAYKDWLCSVAIPRCEDFSNTASYLQPRAIDHPFPNGEKLDAETLASMPKTPAYMSSRNSLIDDIIKPGPHKELLPCDDLCYKLVQSCPASMEFGCPLPGSIGFAGNYAKHDTSEGLTCNFPGSAHFPSAGGRAVLNWGVMAGALMVGLLMV</sequence>
<dbReference type="InterPro" id="IPR024338">
    <property type="entry name" value="MID1/Yam8"/>
</dbReference>
<dbReference type="AlphaFoldDB" id="A0AAN7D0J3"/>
<feature type="signal peptide" evidence="2">
    <location>
        <begin position="1"/>
        <end position="35"/>
    </location>
</feature>
<dbReference type="GO" id="GO:0005262">
    <property type="term" value="F:calcium channel activity"/>
    <property type="evidence" value="ECO:0007669"/>
    <property type="project" value="InterPro"/>
</dbReference>
<dbReference type="Gene3D" id="1.10.2000.10">
    <property type="entry name" value="Frizzled cysteine-rich domain"/>
    <property type="match status" value="1"/>
</dbReference>
<dbReference type="Proteomes" id="UP001303647">
    <property type="component" value="Unassembled WGS sequence"/>
</dbReference>
<feature type="compositionally biased region" description="Basic and acidic residues" evidence="1">
    <location>
        <begin position="117"/>
        <end position="126"/>
    </location>
</feature>
<reference evidence="3" key="2">
    <citation type="submission" date="2023-05" db="EMBL/GenBank/DDBJ databases">
        <authorList>
            <consortium name="Lawrence Berkeley National Laboratory"/>
            <person name="Steindorff A."/>
            <person name="Hensen N."/>
            <person name="Bonometti L."/>
            <person name="Westerberg I."/>
            <person name="Brannstrom I.O."/>
            <person name="Guillou S."/>
            <person name="Cros-Aarteil S."/>
            <person name="Calhoun S."/>
            <person name="Haridas S."/>
            <person name="Kuo A."/>
            <person name="Mondo S."/>
            <person name="Pangilinan J."/>
            <person name="Riley R."/>
            <person name="Labutti K."/>
            <person name="Andreopoulos B."/>
            <person name="Lipzen A."/>
            <person name="Chen C."/>
            <person name="Yanf M."/>
            <person name="Daum C."/>
            <person name="Ng V."/>
            <person name="Clum A."/>
            <person name="Ohm R."/>
            <person name="Martin F."/>
            <person name="Silar P."/>
            <person name="Natvig D."/>
            <person name="Lalanne C."/>
            <person name="Gautier V."/>
            <person name="Ament-Velasquez S.L."/>
            <person name="Kruys A."/>
            <person name="Hutchinson M.I."/>
            <person name="Powell A.J."/>
            <person name="Barry K."/>
            <person name="Miller A.N."/>
            <person name="Grigoriev I.V."/>
            <person name="Debuchy R."/>
            <person name="Gladieux P."/>
            <person name="Thoren M.H."/>
            <person name="Johannesson H."/>
        </authorList>
    </citation>
    <scope>NUCLEOTIDE SEQUENCE</scope>
    <source>
        <strain evidence="3">CBS 359.72</strain>
    </source>
</reference>
<keyword evidence="2" id="KW-0732">Signal</keyword>
<accession>A0AAN7D0J3</accession>
<evidence type="ECO:0000256" key="1">
    <source>
        <dbReference type="SAM" id="MobiDB-lite"/>
    </source>
</evidence>
<keyword evidence="4" id="KW-1185">Reference proteome</keyword>
<dbReference type="EMBL" id="MU857614">
    <property type="protein sequence ID" value="KAK4250373.1"/>
    <property type="molecule type" value="Genomic_DNA"/>
</dbReference>
<organism evidence="3 4">
    <name type="scientific">Corynascus novoguineensis</name>
    <dbReference type="NCBI Taxonomy" id="1126955"/>
    <lineage>
        <taxon>Eukaryota</taxon>
        <taxon>Fungi</taxon>
        <taxon>Dikarya</taxon>
        <taxon>Ascomycota</taxon>
        <taxon>Pezizomycotina</taxon>
        <taxon>Sordariomycetes</taxon>
        <taxon>Sordariomycetidae</taxon>
        <taxon>Sordariales</taxon>
        <taxon>Chaetomiaceae</taxon>
        <taxon>Corynascus</taxon>
    </lineage>
</organism>
<dbReference type="PANTHER" id="PTHR39142">
    <property type="entry name" value="MID1P"/>
    <property type="match status" value="1"/>
</dbReference>
<dbReference type="InterPro" id="IPR036790">
    <property type="entry name" value="Frizzled_dom_sf"/>
</dbReference>
<protein>
    <submittedName>
        <fullName evidence="3">Stretch-activated Ca-permeable channel</fullName>
    </submittedName>
</protein>
<evidence type="ECO:0000313" key="3">
    <source>
        <dbReference type="EMBL" id="KAK4250373.1"/>
    </source>
</evidence>
<evidence type="ECO:0000256" key="2">
    <source>
        <dbReference type="SAM" id="SignalP"/>
    </source>
</evidence>
<name>A0AAN7D0J3_9PEZI</name>
<feature type="region of interest" description="Disordered" evidence="1">
    <location>
        <begin position="108"/>
        <end position="188"/>
    </location>
</feature>
<proteinExistence type="predicted"/>
<feature type="chain" id="PRO_5042875797" evidence="2">
    <location>
        <begin position="36"/>
        <end position="639"/>
    </location>
</feature>